<dbReference type="SUPFAM" id="SSF52374">
    <property type="entry name" value="Nucleotidylyl transferase"/>
    <property type="match status" value="1"/>
</dbReference>
<evidence type="ECO:0000256" key="14">
    <source>
        <dbReference type="ARBA" id="ARBA00049494"/>
    </source>
</evidence>
<gene>
    <name evidence="17" type="ORF">TQ33_1338</name>
</gene>
<dbReference type="InterPro" id="IPR023465">
    <property type="entry name" value="Riboflavin_kinase_dom_sf"/>
</dbReference>
<keyword evidence="10 15" id="KW-0274">FAD</keyword>
<dbReference type="PATRIC" id="fig|914150.5.peg.1356"/>
<evidence type="ECO:0000313" key="17">
    <source>
        <dbReference type="EMBL" id="AKE52292.1"/>
    </source>
</evidence>
<comment type="function">
    <text evidence="1">Catalyzes the phosphorylation of riboflavin to FMN followed by the adenylation of FMN to FAD.</text>
</comment>
<evidence type="ECO:0000256" key="15">
    <source>
        <dbReference type="PIRNR" id="PIRNR004491"/>
    </source>
</evidence>
<dbReference type="EC" id="2.7.7.2" evidence="15"/>
<dbReference type="InterPro" id="IPR015864">
    <property type="entry name" value="FAD_synthase"/>
</dbReference>
<dbReference type="Proteomes" id="UP000034071">
    <property type="component" value="Chromosome"/>
</dbReference>
<keyword evidence="4 15" id="KW-0285">Flavoprotein</keyword>
<sequence>MRLLRGLYNCPKALFNQGCVATIGNFDGVHIGHQTIIQRLTEKAAHFDLPSVVVLFEPHPQEYFRPDDAPARLFKLTDKVRALKILGVDYVLCFRFNQEFAELKAEDFIRRVLIERLNVQHLFIGDDFRFGYQRQGDFEMLKERGDGFFTVEANQSVTLDIDGEQQRISSSLVREAIANNRFELAERYLNRPYQLSGKVAHGDKQGREIGFATANIPLKRLKSPLKGVYAVWVYGISASSPQCQLSQQSPKRFLAVANVGKKPTLKQSPERLEVHVLDFKGDLYGQQIHIEPIAKLRGEQKFSSVAELKAQIAADIEAARAIFDRL</sequence>
<comment type="pathway">
    <text evidence="3 15">Cofactor biosynthesis; FMN biosynthesis; FMN from riboflavin (ATP route): step 1/1.</text>
</comment>
<organism evidence="17 18">
    <name type="scientific">Kangiella geojedonensis</name>
    <dbReference type="NCBI Taxonomy" id="914150"/>
    <lineage>
        <taxon>Bacteria</taxon>
        <taxon>Pseudomonadati</taxon>
        <taxon>Pseudomonadota</taxon>
        <taxon>Gammaproteobacteria</taxon>
        <taxon>Kangiellales</taxon>
        <taxon>Kangiellaceae</taxon>
        <taxon>Kangiella</taxon>
    </lineage>
</organism>
<dbReference type="Gene3D" id="2.40.30.30">
    <property type="entry name" value="Riboflavin kinase-like"/>
    <property type="match status" value="1"/>
</dbReference>
<dbReference type="SUPFAM" id="SSF82114">
    <property type="entry name" value="Riboflavin kinase-like"/>
    <property type="match status" value="1"/>
</dbReference>
<dbReference type="UniPathway" id="UPA00276">
    <property type="reaction ID" value="UER00406"/>
</dbReference>
<evidence type="ECO:0000256" key="10">
    <source>
        <dbReference type="ARBA" id="ARBA00022827"/>
    </source>
</evidence>
<dbReference type="GO" id="GO:0009231">
    <property type="term" value="P:riboflavin biosynthetic process"/>
    <property type="evidence" value="ECO:0007669"/>
    <property type="project" value="InterPro"/>
</dbReference>
<dbReference type="PANTHER" id="PTHR22749:SF6">
    <property type="entry name" value="RIBOFLAVIN KINASE"/>
    <property type="match status" value="1"/>
</dbReference>
<comment type="similarity">
    <text evidence="15">Belongs to the ribF family.</text>
</comment>
<evidence type="ECO:0000256" key="4">
    <source>
        <dbReference type="ARBA" id="ARBA00022630"/>
    </source>
</evidence>
<name>A0A0F6TRJ3_9GAMM</name>
<evidence type="ECO:0000256" key="2">
    <source>
        <dbReference type="ARBA" id="ARBA00004726"/>
    </source>
</evidence>
<dbReference type="AlphaFoldDB" id="A0A0F6TRJ3"/>
<accession>A0A0F6TRJ3</accession>
<dbReference type="GO" id="GO:0003919">
    <property type="term" value="F:FMN adenylyltransferase activity"/>
    <property type="evidence" value="ECO:0007669"/>
    <property type="project" value="UniProtKB-UniRule"/>
</dbReference>
<dbReference type="NCBIfam" id="TIGR00083">
    <property type="entry name" value="ribF"/>
    <property type="match status" value="1"/>
</dbReference>
<evidence type="ECO:0000256" key="6">
    <source>
        <dbReference type="ARBA" id="ARBA00022679"/>
    </source>
</evidence>
<keyword evidence="5 15" id="KW-0288">FMN</keyword>
<evidence type="ECO:0000256" key="3">
    <source>
        <dbReference type="ARBA" id="ARBA00005201"/>
    </source>
</evidence>
<dbReference type="Gene3D" id="3.40.50.620">
    <property type="entry name" value="HUPs"/>
    <property type="match status" value="1"/>
</dbReference>
<keyword evidence="12" id="KW-0511">Multifunctional enzyme</keyword>
<evidence type="ECO:0000256" key="7">
    <source>
        <dbReference type="ARBA" id="ARBA00022695"/>
    </source>
</evidence>
<proteinExistence type="inferred from homology"/>
<dbReference type="KEGG" id="kge:TQ33_1338"/>
<dbReference type="InterPro" id="IPR023468">
    <property type="entry name" value="Riboflavin_kinase"/>
</dbReference>
<dbReference type="GO" id="GO:0005524">
    <property type="term" value="F:ATP binding"/>
    <property type="evidence" value="ECO:0007669"/>
    <property type="project" value="UniProtKB-UniRule"/>
</dbReference>
<dbReference type="NCBIfam" id="NF004160">
    <property type="entry name" value="PRK05627.1-3"/>
    <property type="match status" value="1"/>
</dbReference>
<dbReference type="STRING" id="914150.TQ33_1338"/>
<evidence type="ECO:0000259" key="16">
    <source>
        <dbReference type="SMART" id="SM00904"/>
    </source>
</evidence>
<dbReference type="InterPro" id="IPR014729">
    <property type="entry name" value="Rossmann-like_a/b/a_fold"/>
</dbReference>
<dbReference type="EC" id="2.7.1.26" evidence="15"/>
<dbReference type="CDD" id="cd02064">
    <property type="entry name" value="FAD_synthetase_N"/>
    <property type="match status" value="1"/>
</dbReference>
<dbReference type="NCBIfam" id="NF004159">
    <property type="entry name" value="PRK05627.1-2"/>
    <property type="match status" value="1"/>
</dbReference>
<evidence type="ECO:0000256" key="11">
    <source>
        <dbReference type="ARBA" id="ARBA00022840"/>
    </source>
</evidence>
<keyword evidence="18" id="KW-1185">Reference proteome</keyword>
<dbReference type="GO" id="GO:0008531">
    <property type="term" value="F:riboflavin kinase activity"/>
    <property type="evidence" value="ECO:0007669"/>
    <property type="project" value="UniProtKB-UniRule"/>
</dbReference>
<keyword evidence="6 15" id="KW-0808">Transferase</keyword>
<dbReference type="HOGENOM" id="CLU_048437_0_1_6"/>
<dbReference type="RefSeq" id="WP_046561381.1">
    <property type="nucleotide sequence ID" value="NZ_CP010975.1"/>
</dbReference>
<evidence type="ECO:0000256" key="5">
    <source>
        <dbReference type="ARBA" id="ARBA00022643"/>
    </source>
</evidence>
<comment type="catalytic activity">
    <reaction evidence="13 15">
        <text>riboflavin + ATP = FMN + ADP + H(+)</text>
        <dbReference type="Rhea" id="RHEA:14357"/>
        <dbReference type="ChEBI" id="CHEBI:15378"/>
        <dbReference type="ChEBI" id="CHEBI:30616"/>
        <dbReference type="ChEBI" id="CHEBI:57986"/>
        <dbReference type="ChEBI" id="CHEBI:58210"/>
        <dbReference type="ChEBI" id="CHEBI:456216"/>
        <dbReference type="EC" id="2.7.1.26"/>
    </reaction>
</comment>
<evidence type="ECO:0000313" key="18">
    <source>
        <dbReference type="Proteomes" id="UP000034071"/>
    </source>
</evidence>
<evidence type="ECO:0000256" key="9">
    <source>
        <dbReference type="ARBA" id="ARBA00022777"/>
    </source>
</evidence>
<keyword evidence="8 15" id="KW-0547">Nucleotide-binding</keyword>
<feature type="domain" description="Riboflavin kinase" evidence="16">
    <location>
        <begin position="188"/>
        <end position="324"/>
    </location>
</feature>
<reference evidence="17 18" key="1">
    <citation type="submission" date="2015-02" db="EMBL/GenBank/DDBJ databases">
        <title>Complete genome sequence of Kangiella geojedonensis strain YCS-5T.</title>
        <authorList>
            <person name="Kim K.M."/>
        </authorList>
    </citation>
    <scope>NUCLEOTIDE SEQUENCE [LARGE SCALE GENOMIC DNA]</scope>
    <source>
        <strain evidence="17 18">YCS-5</strain>
    </source>
</reference>
<evidence type="ECO:0000256" key="13">
    <source>
        <dbReference type="ARBA" id="ARBA00047880"/>
    </source>
</evidence>
<keyword evidence="9 15" id="KW-0418">Kinase</keyword>
<dbReference type="PIRSF" id="PIRSF004491">
    <property type="entry name" value="FAD_Synth"/>
    <property type="match status" value="1"/>
</dbReference>
<protein>
    <recommendedName>
        <fullName evidence="15">Riboflavin biosynthesis protein</fullName>
    </recommendedName>
    <domain>
        <recommendedName>
            <fullName evidence="15">Riboflavin kinase</fullName>
            <ecNumber evidence="15">2.7.1.26</ecNumber>
        </recommendedName>
        <alternativeName>
            <fullName evidence="15">Flavokinase</fullName>
        </alternativeName>
    </domain>
    <domain>
        <recommendedName>
            <fullName evidence="15">FMN adenylyltransferase</fullName>
            <ecNumber evidence="15">2.7.7.2</ecNumber>
        </recommendedName>
        <alternativeName>
            <fullName evidence="15">FAD pyrophosphorylase</fullName>
        </alternativeName>
        <alternativeName>
            <fullName evidence="15">FAD synthase</fullName>
        </alternativeName>
    </domain>
</protein>
<comment type="pathway">
    <text evidence="2 15">Cofactor biosynthesis; FAD biosynthesis; FAD from FMN: step 1/1.</text>
</comment>
<comment type="catalytic activity">
    <reaction evidence="14 15">
        <text>FMN + ATP + H(+) = FAD + diphosphate</text>
        <dbReference type="Rhea" id="RHEA:17237"/>
        <dbReference type="ChEBI" id="CHEBI:15378"/>
        <dbReference type="ChEBI" id="CHEBI:30616"/>
        <dbReference type="ChEBI" id="CHEBI:33019"/>
        <dbReference type="ChEBI" id="CHEBI:57692"/>
        <dbReference type="ChEBI" id="CHEBI:58210"/>
        <dbReference type="EC" id="2.7.7.2"/>
    </reaction>
</comment>
<keyword evidence="11 15" id="KW-0067">ATP-binding</keyword>
<dbReference type="InterPro" id="IPR015865">
    <property type="entry name" value="Riboflavin_kinase_bac/euk"/>
</dbReference>
<dbReference type="SMART" id="SM00904">
    <property type="entry name" value="Flavokinase"/>
    <property type="match status" value="1"/>
</dbReference>
<evidence type="ECO:0000256" key="12">
    <source>
        <dbReference type="ARBA" id="ARBA00023268"/>
    </source>
</evidence>
<dbReference type="InterPro" id="IPR002606">
    <property type="entry name" value="Riboflavin_kinase_bac"/>
</dbReference>
<dbReference type="EMBL" id="CP010975">
    <property type="protein sequence ID" value="AKE52292.1"/>
    <property type="molecule type" value="Genomic_DNA"/>
</dbReference>
<dbReference type="GO" id="GO:0006747">
    <property type="term" value="P:FAD biosynthetic process"/>
    <property type="evidence" value="ECO:0007669"/>
    <property type="project" value="UniProtKB-UniRule"/>
</dbReference>
<dbReference type="GO" id="GO:0009398">
    <property type="term" value="P:FMN biosynthetic process"/>
    <property type="evidence" value="ECO:0007669"/>
    <property type="project" value="UniProtKB-UniRule"/>
</dbReference>
<evidence type="ECO:0000256" key="8">
    <source>
        <dbReference type="ARBA" id="ARBA00022741"/>
    </source>
</evidence>
<keyword evidence="7 15" id="KW-0548">Nucleotidyltransferase</keyword>
<dbReference type="Pfam" id="PF01687">
    <property type="entry name" value="Flavokinase"/>
    <property type="match status" value="1"/>
</dbReference>
<evidence type="ECO:0000256" key="1">
    <source>
        <dbReference type="ARBA" id="ARBA00002121"/>
    </source>
</evidence>
<dbReference type="FunFam" id="3.40.50.620:FF:000021">
    <property type="entry name" value="Riboflavin biosynthesis protein"/>
    <property type="match status" value="1"/>
</dbReference>
<dbReference type="PANTHER" id="PTHR22749">
    <property type="entry name" value="RIBOFLAVIN KINASE/FMN ADENYLYLTRANSFERASE"/>
    <property type="match status" value="1"/>
</dbReference>
<dbReference type="Pfam" id="PF06574">
    <property type="entry name" value="FAD_syn"/>
    <property type="match status" value="1"/>
</dbReference>
<dbReference type="UniPathway" id="UPA00277">
    <property type="reaction ID" value="UER00407"/>
</dbReference>
<dbReference type="OrthoDB" id="9803667at2"/>
<dbReference type="NCBIfam" id="NF004163">
    <property type="entry name" value="PRK05627.1-6"/>
    <property type="match status" value="1"/>
</dbReference>